<keyword evidence="2" id="KW-1185">Reference proteome</keyword>
<dbReference type="HOGENOM" id="CLU_2239028_0_0_1"/>
<dbReference type="EMBL" id="BX284605">
    <property type="protein sequence ID" value="CAB02851.3"/>
    <property type="molecule type" value="Genomic_DNA"/>
</dbReference>
<accession>O17688</accession>
<dbReference type="WormBase" id="C50B6.1">
    <property type="protein sequence ID" value="CE45238"/>
    <property type="gene ID" value="WBGene00008217"/>
</dbReference>
<sequence>MLLQVMDRTKWPQGSVDRQKVADKVNLAYHQITHQYRVHPENQMYMQNSKRQTREKITSEQKFQLEKALLENPKPLMGSVDREHFRREKCPTVRRDQFEHFLKRN</sequence>
<dbReference type="PaxDb" id="6239-C50B6.1"/>
<dbReference type="SMR" id="O17688"/>
<gene>
    <name evidence="1 3" type="ORF">C50B6.1</name>
    <name evidence="1" type="ORF">CELE_C50B6.1</name>
</gene>
<dbReference type="Bgee" id="WBGene00008217">
    <property type="expression patterns" value="Expressed in multicellular organism and 1 other cell type or tissue"/>
</dbReference>
<dbReference type="eggNOG" id="ENOG502TJ44">
    <property type="taxonomic scope" value="Eukaryota"/>
</dbReference>
<dbReference type="AGR" id="WB:WBGene00008217"/>
<evidence type="ECO:0000313" key="2">
    <source>
        <dbReference type="Proteomes" id="UP000001940"/>
    </source>
</evidence>
<proteinExistence type="predicted"/>
<name>O17688_CAEEL</name>
<dbReference type="UCSC" id="C50B6.1">
    <property type="organism name" value="c. elegans"/>
</dbReference>
<evidence type="ECO:0000313" key="3">
    <source>
        <dbReference type="WormBase" id="C50B6.1"/>
    </source>
</evidence>
<dbReference type="InParanoid" id="O17688"/>
<dbReference type="GeneID" id="183632"/>
<reference evidence="1 2" key="1">
    <citation type="journal article" date="1998" name="Science">
        <title>Genome sequence of the nematode C. elegans: a platform for investigating biology.</title>
        <authorList>
            <consortium name="The C. elegans sequencing consortium"/>
            <person name="Sulson J.E."/>
            <person name="Waterston R."/>
        </authorList>
    </citation>
    <scope>NUCLEOTIDE SEQUENCE [LARGE SCALE GENOMIC DNA]</scope>
    <source>
        <strain evidence="1 2">Bristol N2</strain>
    </source>
</reference>
<dbReference type="RefSeq" id="NP_506297.3">
    <property type="nucleotide sequence ID" value="NM_073896.4"/>
</dbReference>
<organism evidence="1 2">
    <name type="scientific">Caenorhabditis elegans</name>
    <dbReference type="NCBI Taxonomy" id="6239"/>
    <lineage>
        <taxon>Eukaryota</taxon>
        <taxon>Metazoa</taxon>
        <taxon>Ecdysozoa</taxon>
        <taxon>Nematoda</taxon>
        <taxon>Chromadorea</taxon>
        <taxon>Rhabditida</taxon>
        <taxon>Rhabditina</taxon>
        <taxon>Rhabditomorpha</taxon>
        <taxon>Rhabditoidea</taxon>
        <taxon>Rhabditidae</taxon>
        <taxon>Peloderinae</taxon>
        <taxon>Caenorhabditis</taxon>
    </lineage>
</organism>
<dbReference type="Proteomes" id="UP000001940">
    <property type="component" value="Chromosome V"/>
</dbReference>
<dbReference type="KEGG" id="cel:CELE_C50B6.1"/>
<dbReference type="CTD" id="183632"/>
<dbReference type="AlphaFoldDB" id="O17688"/>
<evidence type="ECO:0000313" key="1">
    <source>
        <dbReference type="EMBL" id="CAB02851.3"/>
    </source>
</evidence>
<protein>
    <submittedName>
        <fullName evidence="1">DUF4817 domain-containing protein</fullName>
    </submittedName>
</protein>